<sequence length="161" mass="18325">MWSRIKRWFAGPPAAEDPLQEVVRFDDAGLTRSGELARAMGLQQFWPWHDIHEFGFAFTQAIYPDPWFGDYMESLWFVRVANEDGGLMRMEFDERVLDIGNLPPALLRNMPGLDMDVLRAGLATAARGLRHYEGEGEWVAWRRDDVQPPATPPATPDPDPA</sequence>
<feature type="region of interest" description="Disordered" evidence="1">
    <location>
        <begin position="142"/>
        <end position="161"/>
    </location>
</feature>
<organism evidence="2 3">
    <name type="scientific">Achromobacter spanius</name>
    <dbReference type="NCBI Taxonomy" id="217203"/>
    <lineage>
        <taxon>Bacteria</taxon>
        <taxon>Pseudomonadati</taxon>
        <taxon>Pseudomonadota</taxon>
        <taxon>Betaproteobacteria</taxon>
        <taxon>Burkholderiales</taxon>
        <taxon>Alcaligenaceae</taxon>
        <taxon>Achromobacter</taxon>
    </lineage>
</organism>
<dbReference type="RefSeq" id="WP_105239579.1">
    <property type="nucleotide sequence ID" value="NZ_CP023270.1"/>
</dbReference>
<evidence type="ECO:0000313" key="3">
    <source>
        <dbReference type="Proteomes" id="UP000239477"/>
    </source>
</evidence>
<protein>
    <submittedName>
        <fullName evidence="2">Uncharacterized protein</fullName>
    </submittedName>
</protein>
<accession>A0A2S0IA24</accession>
<feature type="compositionally biased region" description="Pro residues" evidence="1">
    <location>
        <begin position="149"/>
        <end position="161"/>
    </location>
</feature>
<gene>
    <name evidence="2" type="ORF">CLM73_17875</name>
</gene>
<dbReference type="AlphaFoldDB" id="A0A2S0IA24"/>
<keyword evidence="3" id="KW-1185">Reference proteome</keyword>
<dbReference type="Proteomes" id="UP000239477">
    <property type="component" value="Chromosome"/>
</dbReference>
<evidence type="ECO:0000256" key="1">
    <source>
        <dbReference type="SAM" id="MobiDB-lite"/>
    </source>
</evidence>
<dbReference type="OrthoDB" id="8664658at2"/>
<evidence type="ECO:0000313" key="2">
    <source>
        <dbReference type="EMBL" id="AVJ28828.1"/>
    </source>
</evidence>
<reference evidence="2 3" key="1">
    <citation type="submission" date="2017-09" db="EMBL/GenBank/DDBJ databases">
        <title>Genomic, metabolic, and phenotypic characteristics of bacterial isolates from the natural microbiome of the model nematode Caenorhabditis elegans.</title>
        <authorList>
            <person name="Zimmermann J."/>
            <person name="Obeng N."/>
            <person name="Yang W."/>
            <person name="Obeng O."/>
            <person name="Kissoyan K."/>
            <person name="Pees B."/>
            <person name="Dirksen P."/>
            <person name="Hoppner M."/>
            <person name="Franke A."/>
            <person name="Rosenstiel P."/>
            <person name="Leippe M."/>
            <person name="Dierking K."/>
            <person name="Kaleta C."/>
            <person name="Schulenburg H."/>
        </authorList>
    </citation>
    <scope>NUCLEOTIDE SEQUENCE [LARGE SCALE GENOMIC DNA]</scope>
    <source>
        <strain evidence="2 3">MYb73</strain>
    </source>
</reference>
<proteinExistence type="predicted"/>
<dbReference type="EMBL" id="CP023270">
    <property type="protein sequence ID" value="AVJ28828.1"/>
    <property type="molecule type" value="Genomic_DNA"/>
</dbReference>
<name>A0A2S0IA24_9BURK</name>